<dbReference type="EC" id="2.7.13.3" evidence="2"/>
<dbReference type="PANTHER" id="PTHR42878:SF14">
    <property type="entry name" value="OSMOLARITY TWO-COMPONENT SYSTEM PROTEIN SSK1"/>
    <property type="match status" value="1"/>
</dbReference>
<dbReference type="InterPro" id="IPR050351">
    <property type="entry name" value="BphY/WalK/GraS-like"/>
</dbReference>
<dbReference type="GO" id="GO:0004673">
    <property type="term" value="F:protein histidine kinase activity"/>
    <property type="evidence" value="ECO:0007669"/>
    <property type="project" value="UniProtKB-EC"/>
</dbReference>
<accession>A0A381P167</accession>
<evidence type="ECO:0000256" key="6">
    <source>
        <dbReference type="SAM" id="Phobius"/>
    </source>
</evidence>
<dbReference type="SMART" id="SM00387">
    <property type="entry name" value="HATPase_c"/>
    <property type="match status" value="1"/>
</dbReference>
<feature type="transmembrane region" description="Helical" evidence="6">
    <location>
        <begin position="74"/>
        <end position="94"/>
    </location>
</feature>
<organism evidence="8">
    <name type="scientific">marine metagenome</name>
    <dbReference type="NCBI Taxonomy" id="408172"/>
    <lineage>
        <taxon>unclassified sequences</taxon>
        <taxon>metagenomes</taxon>
        <taxon>ecological metagenomes</taxon>
    </lineage>
</organism>
<evidence type="ECO:0000256" key="3">
    <source>
        <dbReference type="ARBA" id="ARBA00022679"/>
    </source>
</evidence>
<evidence type="ECO:0000256" key="2">
    <source>
        <dbReference type="ARBA" id="ARBA00012438"/>
    </source>
</evidence>
<keyword evidence="5" id="KW-0175">Coiled coil</keyword>
<feature type="transmembrane region" description="Helical" evidence="6">
    <location>
        <begin position="204"/>
        <end position="223"/>
    </location>
</feature>
<name>A0A381P167_9ZZZZ</name>
<evidence type="ECO:0000313" key="8">
    <source>
        <dbReference type="EMBL" id="SUZ60666.1"/>
    </source>
</evidence>
<dbReference type="Gene3D" id="1.10.287.130">
    <property type="match status" value="1"/>
</dbReference>
<dbReference type="InterPro" id="IPR005467">
    <property type="entry name" value="His_kinase_dom"/>
</dbReference>
<keyword evidence="3" id="KW-0808">Transferase</keyword>
<dbReference type="Pfam" id="PF02518">
    <property type="entry name" value="HATPase_c"/>
    <property type="match status" value="1"/>
</dbReference>
<keyword evidence="6" id="KW-0812">Transmembrane</keyword>
<evidence type="ECO:0000259" key="7">
    <source>
        <dbReference type="PROSITE" id="PS50109"/>
    </source>
</evidence>
<keyword evidence="6" id="KW-0472">Membrane</keyword>
<dbReference type="PRINTS" id="PR00344">
    <property type="entry name" value="BCTRLSENSOR"/>
</dbReference>
<keyword evidence="4" id="KW-0418">Kinase</keyword>
<dbReference type="Gene3D" id="3.30.565.10">
    <property type="entry name" value="Histidine kinase-like ATPase, C-terminal domain"/>
    <property type="match status" value="1"/>
</dbReference>
<evidence type="ECO:0000256" key="5">
    <source>
        <dbReference type="SAM" id="Coils"/>
    </source>
</evidence>
<comment type="catalytic activity">
    <reaction evidence="1">
        <text>ATP + protein L-histidine = ADP + protein N-phospho-L-histidine.</text>
        <dbReference type="EC" id="2.7.13.3"/>
    </reaction>
</comment>
<evidence type="ECO:0000256" key="4">
    <source>
        <dbReference type="ARBA" id="ARBA00022777"/>
    </source>
</evidence>
<dbReference type="InterPro" id="IPR036890">
    <property type="entry name" value="HATPase_C_sf"/>
</dbReference>
<dbReference type="GO" id="GO:0007234">
    <property type="term" value="P:osmosensory signaling via phosphorelay pathway"/>
    <property type="evidence" value="ECO:0007669"/>
    <property type="project" value="TreeGrafter"/>
</dbReference>
<reference evidence="8" key="1">
    <citation type="submission" date="2018-05" db="EMBL/GenBank/DDBJ databases">
        <authorList>
            <person name="Lanie J.A."/>
            <person name="Ng W.-L."/>
            <person name="Kazmierczak K.M."/>
            <person name="Andrzejewski T.M."/>
            <person name="Davidsen T.M."/>
            <person name="Wayne K.J."/>
            <person name="Tettelin H."/>
            <person name="Glass J.I."/>
            <person name="Rusch D."/>
            <person name="Podicherti R."/>
            <person name="Tsui H.-C.T."/>
            <person name="Winkler M.E."/>
        </authorList>
    </citation>
    <scope>NUCLEOTIDE SEQUENCE</scope>
</reference>
<dbReference type="EMBL" id="UINC01000757">
    <property type="protein sequence ID" value="SUZ60666.1"/>
    <property type="molecule type" value="Genomic_DNA"/>
</dbReference>
<dbReference type="InterPro" id="IPR003594">
    <property type="entry name" value="HATPase_dom"/>
</dbReference>
<proteinExistence type="predicted"/>
<evidence type="ECO:0000256" key="1">
    <source>
        <dbReference type="ARBA" id="ARBA00000085"/>
    </source>
</evidence>
<feature type="coiled-coil region" evidence="5">
    <location>
        <begin position="279"/>
        <end position="313"/>
    </location>
</feature>
<dbReference type="CDD" id="cd00075">
    <property type="entry name" value="HATPase"/>
    <property type="match status" value="1"/>
</dbReference>
<dbReference type="PANTHER" id="PTHR42878">
    <property type="entry name" value="TWO-COMPONENT HISTIDINE KINASE"/>
    <property type="match status" value="1"/>
</dbReference>
<feature type="domain" description="Histidine kinase" evidence="7">
    <location>
        <begin position="326"/>
        <end position="551"/>
    </location>
</feature>
<sequence length="570" mass="64878">MCKILVILEWKPSCTFLCGMESMIHTLNKVTLRNQHKVPRKIKTRRASLASKRSLKQDRPERKLNETWLKKTHFSLLAIIIFALTFYLSSLLPLSSLSSPSLPLKTLHELNILASKVSGLMEEETVRTDEIEQLLVRKYKGVTHLSFLRTEKYKANDAFPEKNSSEFLSQIENKVSFQIPVGKNGTQGILVVTQDISPFAKKPFWIRLLISGSVALLIVAMLVHKQTRRITDKVDVLCRHFVKYRRENESGELYPTESSDGRTMIGQRIAVLEELWKRFQSMQEELAQNVEELENSKQQLEQTVTDLQLAKMKERRLVELGNTVAEFGHDIRNANGSISSFATLLLKILDKDRIKAMEVVQALTYIRRIKNSSNNVTGLTTDILDFAAGRIEIRPEIYQLDEFQEQIESQLGFIDELLLHYRVPAGQPAFLLRIDGRKIIRVIVNLVKNAWEKFQDSPETKDGKPAQIEVRFIPQNMRELKIQIVDNGKPIPDSILTNLFQSYQTEGKEKGTGLGLSISKQLIDAHGGMIRGYNQLDNRGVVFEIILPDCVIPAPSRTAQKENDSVSLSA</sequence>
<protein>
    <recommendedName>
        <fullName evidence="2">histidine kinase</fullName>
        <ecNumber evidence="2">2.7.13.3</ecNumber>
    </recommendedName>
</protein>
<dbReference type="PROSITE" id="PS50109">
    <property type="entry name" value="HIS_KIN"/>
    <property type="match status" value="1"/>
</dbReference>
<keyword evidence="6" id="KW-1133">Transmembrane helix</keyword>
<dbReference type="InterPro" id="IPR004358">
    <property type="entry name" value="Sig_transdc_His_kin-like_C"/>
</dbReference>
<dbReference type="AlphaFoldDB" id="A0A381P167"/>
<gene>
    <name evidence="8" type="ORF">METZ01_LOCUS13520</name>
</gene>
<dbReference type="GO" id="GO:0000156">
    <property type="term" value="F:phosphorelay response regulator activity"/>
    <property type="evidence" value="ECO:0007669"/>
    <property type="project" value="TreeGrafter"/>
</dbReference>
<dbReference type="GO" id="GO:0030295">
    <property type="term" value="F:protein kinase activator activity"/>
    <property type="evidence" value="ECO:0007669"/>
    <property type="project" value="TreeGrafter"/>
</dbReference>
<dbReference type="SUPFAM" id="SSF55874">
    <property type="entry name" value="ATPase domain of HSP90 chaperone/DNA topoisomerase II/histidine kinase"/>
    <property type="match status" value="1"/>
</dbReference>